<evidence type="ECO:0000256" key="1">
    <source>
        <dbReference type="ARBA" id="ARBA00004141"/>
    </source>
</evidence>
<feature type="transmembrane region" description="Helical" evidence="5">
    <location>
        <begin position="252"/>
        <end position="274"/>
    </location>
</feature>
<evidence type="ECO:0000313" key="6">
    <source>
        <dbReference type="EMBL" id="MDI3320261.1"/>
    </source>
</evidence>
<feature type="transmembrane region" description="Helical" evidence="5">
    <location>
        <begin position="438"/>
        <end position="459"/>
    </location>
</feature>
<feature type="transmembrane region" description="Helical" evidence="5">
    <location>
        <begin position="39"/>
        <end position="63"/>
    </location>
</feature>
<feature type="transmembrane region" description="Helical" evidence="5">
    <location>
        <begin position="167"/>
        <end position="188"/>
    </location>
</feature>
<dbReference type="PANTHER" id="PTHR43424:SF1">
    <property type="entry name" value="LOCUS PUTATIVE PROTEIN 1-RELATED"/>
    <property type="match status" value="1"/>
</dbReference>
<feature type="transmembrane region" description="Helical" evidence="5">
    <location>
        <begin position="84"/>
        <end position="108"/>
    </location>
</feature>
<feature type="transmembrane region" description="Helical" evidence="5">
    <location>
        <begin position="354"/>
        <end position="373"/>
    </location>
</feature>
<reference evidence="6 7" key="1">
    <citation type="submission" date="2023-05" db="EMBL/GenBank/DDBJ databases">
        <title>Genome sequence of Pinibacter sp. MAH-24.</title>
        <authorList>
            <person name="Huq M.A."/>
        </authorList>
    </citation>
    <scope>NUCLEOTIDE SEQUENCE [LARGE SCALE GENOMIC DNA]</scope>
    <source>
        <strain evidence="6 7">MAH-24</strain>
    </source>
</reference>
<keyword evidence="2 5" id="KW-0812">Transmembrane</keyword>
<sequence length="478" mass="53173">MNVRKNLFYNALLAVFNVLFPLVSFPYASRILGPDGVGISQFALTFTQYFVIVAALGIPVYGIREVAKYRSSKIELSKLFSELFFINAIASIGLFAVYLVLIFSVTFFAINTSLYFFCSANILLGFLNIDWLYSGLDEFKTIAVRSMIIKLISLAALFVFVKTPDDVLRYLIVLIFSIVGNQIWNTLLIKGKVTFVFRQLNFRKHMKPLFLIFATVLAINIYGMLDIVLLGFFSNNREVGLYSATVRIVRTIVPVITSLGTVLIPSMSIAIAQNEKSKFEEMANKFSHAISVFSIPAAVGTYIYAPEIIRVISGNNFIDAIPMMRMVAFVIVLSPFLSLYAMQVLMTSNKNREMLISILSGAVFSVVSNIVVIPFLGGLGSAICIVTTELLIIIIAYHFVKKDFAIKINAQTIFVSLLFSGSFVLIAYALRRVLSKDFIILAAGISASVIVYLLLQLFVAKDELVSGSLNKFLRIRNS</sequence>
<evidence type="ECO:0000256" key="2">
    <source>
        <dbReference type="ARBA" id="ARBA00022692"/>
    </source>
</evidence>
<dbReference type="RefSeq" id="WP_282334358.1">
    <property type="nucleotide sequence ID" value="NZ_JASBRG010000006.1"/>
</dbReference>
<feature type="transmembrane region" description="Helical" evidence="5">
    <location>
        <begin position="286"/>
        <end position="304"/>
    </location>
</feature>
<dbReference type="InterPro" id="IPR002797">
    <property type="entry name" value="Polysacc_synth"/>
</dbReference>
<proteinExistence type="predicted"/>
<dbReference type="EMBL" id="JASBRG010000006">
    <property type="protein sequence ID" value="MDI3320261.1"/>
    <property type="molecule type" value="Genomic_DNA"/>
</dbReference>
<dbReference type="Proteomes" id="UP001226434">
    <property type="component" value="Unassembled WGS sequence"/>
</dbReference>
<dbReference type="CDD" id="cd13128">
    <property type="entry name" value="MATE_Wzx_like"/>
    <property type="match status" value="1"/>
</dbReference>
<feature type="transmembrane region" description="Helical" evidence="5">
    <location>
        <begin position="142"/>
        <end position="161"/>
    </location>
</feature>
<name>A0ABT6RCH2_9BACT</name>
<dbReference type="PANTHER" id="PTHR43424">
    <property type="entry name" value="LOCUS PUTATIVE PROTEIN 1-RELATED"/>
    <property type="match status" value="1"/>
</dbReference>
<dbReference type="Pfam" id="PF01943">
    <property type="entry name" value="Polysacc_synt"/>
    <property type="match status" value="1"/>
</dbReference>
<feature type="transmembrane region" description="Helical" evidence="5">
    <location>
        <begin position="209"/>
        <end position="232"/>
    </location>
</feature>
<feature type="transmembrane region" description="Helical" evidence="5">
    <location>
        <begin position="114"/>
        <end position="133"/>
    </location>
</feature>
<feature type="transmembrane region" description="Helical" evidence="5">
    <location>
        <begin position="7"/>
        <end position="27"/>
    </location>
</feature>
<evidence type="ECO:0000256" key="5">
    <source>
        <dbReference type="SAM" id="Phobius"/>
    </source>
</evidence>
<accession>A0ABT6RCH2</accession>
<comment type="caution">
    <text evidence="6">The sequence shown here is derived from an EMBL/GenBank/DDBJ whole genome shotgun (WGS) entry which is preliminary data.</text>
</comment>
<evidence type="ECO:0000313" key="7">
    <source>
        <dbReference type="Proteomes" id="UP001226434"/>
    </source>
</evidence>
<dbReference type="InterPro" id="IPR052556">
    <property type="entry name" value="PolySynth_Transporter"/>
</dbReference>
<organism evidence="6 7">
    <name type="scientific">Pinibacter soli</name>
    <dbReference type="NCBI Taxonomy" id="3044211"/>
    <lineage>
        <taxon>Bacteria</taxon>
        <taxon>Pseudomonadati</taxon>
        <taxon>Bacteroidota</taxon>
        <taxon>Chitinophagia</taxon>
        <taxon>Chitinophagales</taxon>
        <taxon>Chitinophagaceae</taxon>
        <taxon>Pinibacter</taxon>
    </lineage>
</organism>
<keyword evidence="3 5" id="KW-1133">Transmembrane helix</keyword>
<protein>
    <submittedName>
        <fullName evidence="6">Flippase</fullName>
    </submittedName>
</protein>
<keyword evidence="4 5" id="KW-0472">Membrane</keyword>
<comment type="subcellular location">
    <subcellularLocation>
        <location evidence="1">Membrane</location>
        <topology evidence="1">Multi-pass membrane protein</topology>
    </subcellularLocation>
</comment>
<gene>
    <name evidence="6" type="ORF">QJ048_10785</name>
</gene>
<feature type="transmembrane region" description="Helical" evidence="5">
    <location>
        <begin position="412"/>
        <end position="432"/>
    </location>
</feature>
<evidence type="ECO:0000256" key="4">
    <source>
        <dbReference type="ARBA" id="ARBA00023136"/>
    </source>
</evidence>
<feature type="transmembrane region" description="Helical" evidence="5">
    <location>
        <begin position="379"/>
        <end position="400"/>
    </location>
</feature>
<feature type="transmembrane region" description="Helical" evidence="5">
    <location>
        <begin position="324"/>
        <end position="342"/>
    </location>
</feature>
<evidence type="ECO:0000256" key="3">
    <source>
        <dbReference type="ARBA" id="ARBA00022989"/>
    </source>
</evidence>
<keyword evidence="7" id="KW-1185">Reference proteome</keyword>